<accession>A0ABU8WDR2</accession>
<evidence type="ECO:0000313" key="3">
    <source>
        <dbReference type="Proteomes" id="UP001385892"/>
    </source>
</evidence>
<protein>
    <recommendedName>
        <fullName evidence="4">RING-type E3 ubiquitin transferase</fullName>
    </recommendedName>
</protein>
<evidence type="ECO:0008006" key="4">
    <source>
        <dbReference type="Google" id="ProtNLM"/>
    </source>
</evidence>
<feature type="transmembrane region" description="Helical" evidence="1">
    <location>
        <begin position="374"/>
        <end position="394"/>
    </location>
</feature>
<feature type="transmembrane region" description="Helical" evidence="1">
    <location>
        <begin position="445"/>
        <end position="464"/>
    </location>
</feature>
<evidence type="ECO:0000256" key="1">
    <source>
        <dbReference type="SAM" id="Phobius"/>
    </source>
</evidence>
<dbReference type="RefSeq" id="WP_340340799.1">
    <property type="nucleotide sequence ID" value="NZ_JBBKZT010000001.1"/>
</dbReference>
<sequence>MAQRWTFTVQTPLGETHSTYTITDDALFYESDDPLAGDNATVGWRTIQEGSTATMQGMGGRGGPDLPKWVPTQMEWLVLTRRDDVEIAFMRRLPPPGADRDALLAAVRERLGTRWLGEGLPLKEAQQRMGTQSQEWSGLKVAGIVVAVLGMLVLAILLLALLLTPFVLVPAGLVGGGWLLRRGLRMLGDCKAAEGMAAAKVGRARVGLVHIEAPAETATPTRAAITGRACAWWDVAAWVWYESDSEDSGGWRRVASRHGGSVESIDIGDETGTATVWLNGAELLLDLRSWESDKDTLPPRGIALLDTLGFPWHGGQRLRVTEECVEVGATLYVIGTLDLRRNVPASLAPGRLERIVDAIRTGAWRRNVVAAAPAFMRIVLAVFIGFIDMLTGIGTARMRPRASRDAAPPVLPPDARVVWKGHGDRPFLVSDRPGQGALAALRKRAWITGGIGAAILCFVVYELVA</sequence>
<proteinExistence type="predicted"/>
<evidence type="ECO:0000313" key="2">
    <source>
        <dbReference type="EMBL" id="MEJ8845642.1"/>
    </source>
</evidence>
<comment type="caution">
    <text evidence="2">The sequence shown here is derived from an EMBL/GenBank/DDBJ whole genome shotgun (WGS) entry which is preliminary data.</text>
</comment>
<keyword evidence="1" id="KW-1133">Transmembrane helix</keyword>
<dbReference type="Proteomes" id="UP001385892">
    <property type="component" value="Unassembled WGS sequence"/>
</dbReference>
<name>A0ABU8WDR2_9BURK</name>
<organism evidence="2 3">
    <name type="scientific">Variovorax rhizosphaerae</name>
    <dbReference type="NCBI Taxonomy" id="1836200"/>
    <lineage>
        <taxon>Bacteria</taxon>
        <taxon>Pseudomonadati</taxon>
        <taxon>Pseudomonadota</taxon>
        <taxon>Betaproteobacteria</taxon>
        <taxon>Burkholderiales</taxon>
        <taxon>Comamonadaceae</taxon>
        <taxon>Variovorax</taxon>
    </lineage>
</organism>
<keyword evidence="1" id="KW-0812">Transmembrane</keyword>
<gene>
    <name evidence="2" type="ORF">WKW82_03240</name>
</gene>
<dbReference type="EMBL" id="JBBKZT010000001">
    <property type="protein sequence ID" value="MEJ8845642.1"/>
    <property type="molecule type" value="Genomic_DNA"/>
</dbReference>
<reference evidence="2 3" key="1">
    <citation type="submission" date="2024-03" db="EMBL/GenBank/DDBJ databases">
        <title>Novel species of the genus Variovorax.</title>
        <authorList>
            <person name="Liu Q."/>
            <person name="Xin Y.-H."/>
        </authorList>
    </citation>
    <scope>NUCLEOTIDE SEQUENCE [LARGE SCALE GENOMIC DNA]</scope>
    <source>
        <strain evidence="2 3">KACC 18900</strain>
    </source>
</reference>
<keyword evidence="1" id="KW-0472">Membrane</keyword>
<feature type="transmembrane region" description="Helical" evidence="1">
    <location>
        <begin position="138"/>
        <end position="163"/>
    </location>
</feature>
<keyword evidence="3" id="KW-1185">Reference proteome</keyword>